<dbReference type="EMBL" id="VDCQ01000030">
    <property type="protein sequence ID" value="TNJ64404.1"/>
    <property type="molecule type" value="Genomic_DNA"/>
</dbReference>
<evidence type="ECO:0000256" key="11">
    <source>
        <dbReference type="PIRNR" id="PIRNR037219"/>
    </source>
</evidence>
<dbReference type="Gene3D" id="3.90.440.10">
    <property type="entry name" value="Nitric Oxide Synthase,Heme Domain,Chain A domain 2"/>
    <property type="match status" value="1"/>
</dbReference>
<evidence type="ECO:0000256" key="3">
    <source>
        <dbReference type="ARBA" id="ARBA00005411"/>
    </source>
</evidence>
<dbReference type="OrthoDB" id="3398374at2"/>
<keyword evidence="6 11" id="KW-0349">Heme</keyword>
<dbReference type="Pfam" id="PF02898">
    <property type="entry name" value="NO_synthase"/>
    <property type="match status" value="1"/>
</dbReference>
<evidence type="ECO:0000256" key="10">
    <source>
        <dbReference type="ARBA" id="ARBA00048713"/>
    </source>
</evidence>
<keyword evidence="7 11" id="KW-0479">Metal-binding</keyword>
<evidence type="ECO:0000256" key="6">
    <source>
        <dbReference type="ARBA" id="ARBA00022617"/>
    </source>
</evidence>
<dbReference type="GO" id="GO:0006809">
    <property type="term" value="P:nitric oxide biosynthetic process"/>
    <property type="evidence" value="ECO:0007669"/>
    <property type="project" value="InterPro"/>
</dbReference>
<dbReference type="RefSeq" id="WP_139604150.1">
    <property type="nucleotide sequence ID" value="NZ_VDCQ01000030.1"/>
</dbReference>
<comment type="subunit">
    <text evidence="11">Homodimer.</text>
</comment>
<evidence type="ECO:0000256" key="5">
    <source>
        <dbReference type="ARBA" id="ARBA00018859"/>
    </source>
</evidence>
<dbReference type="InterPro" id="IPR050607">
    <property type="entry name" value="NOS"/>
</dbReference>
<dbReference type="Proteomes" id="UP000307943">
    <property type="component" value="Unassembled WGS sequence"/>
</dbReference>
<name>A0A5C4T5P4_9BACL</name>
<comment type="miscellaneous">
    <text evidence="11">This protein is similar to the oxygenase domain of eukaryotic nitric oxide synthases but lacks the reductase domain which, in eukaryotes, is responsible for transfer of electrons to the ferric heme during nitric oxide synthesis.</text>
</comment>
<evidence type="ECO:0000256" key="2">
    <source>
        <dbReference type="ARBA" id="ARBA00002642"/>
    </source>
</evidence>
<comment type="similarity">
    <text evidence="3 11">Belongs to the NOS family. Bacterial NOS oxygenase subfamily.</text>
</comment>
<dbReference type="InterPro" id="IPR044944">
    <property type="entry name" value="NOS_dom_3"/>
</dbReference>
<dbReference type="PIRSF" id="PIRSF037219">
    <property type="entry name" value="NOS_oxygenase"/>
    <property type="match status" value="1"/>
</dbReference>
<dbReference type="PANTHER" id="PTHR43410">
    <property type="entry name" value="NITRIC OXIDE SYNTHASE OXYGENASE"/>
    <property type="match status" value="1"/>
</dbReference>
<gene>
    <name evidence="14" type="ORF">FE784_20780</name>
</gene>
<keyword evidence="9 11" id="KW-0408">Iron</keyword>
<evidence type="ECO:0000259" key="13">
    <source>
        <dbReference type="PROSITE" id="PS60001"/>
    </source>
</evidence>
<feature type="domain" description="Nitric oxide synthase (NOS)" evidence="13">
    <location>
        <begin position="66"/>
        <end position="73"/>
    </location>
</feature>
<proteinExistence type="inferred from homology"/>
<evidence type="ECO:0000256" key="12">
    <source>
        <dbReference type="PIRSR" id="PIRSR037219-1"/>
    </source>
</evidence>
<dbReference type="SUPFAM" id="SSF56512">
    <property type="entry name" value="Nitric oxide (NO) synthase oxygenase domain"/>
    <property type="match status" value="1"/>
</dbReference>
<organism evidence="14 15">
    <name type="scientific">Paenibacillus hemerocallicola</name>
    <dbReference type="NCBI Taxonomy" id="1172614"/>
    <lineage>
        <taxon>Bacteria</taxon>
        <taxon>Bacillati</taxon>
        <taxon>Bacillota</taxon>
        <taxon>Bacilli</taxon>
        <taxon>Bacillales</taxon>
        <taxon>Paenibacillaceae</taxon>
        <taxon>Paenibacillus</taxon>
    </lineage>
</organism>
<comment type="catalytic activity">
    <reaction evidence="10">
        <text>3 reduced [flavodoxin] + 2 L-arginine + 4 O2 = 3 oxidized [flavodoxin] + 2 L-citrulline + 2 nitric oxide + 4 H2O + 5 H(+)</text>
        <dbReference type="Rhea" id="RHEA:52324"/>
        <dbReference type="Rhea" id="RHEA-COMP:10622"/>
        <dbReference type="Rhea" id="RHEA-COMP:10623"/>
        <dbReference type="ChEBI" id="CHEBI:15377"/>
        <dbReference type="ChEBI" id="CHEBI:15378"/>
        <dbReference type="ChEBI" id="CHEBI:15379"/>
        <dbReference type="ChEBI" id="CHEBI:16480"/>
        <dbReference type="ChEBI" id="CHEBI:32682"/>
        <dbReference type="ChEBI" id="CHEBI:57618"/>
        <dbReference type="ChEBI" id="CHEBI:57743"/>
        <dbReference type="ChEBI" id="CHEBI:58210"/>
        <dbReference type="EC" id="1.14.14.47"/>
    </reaction>
</comment>
<dbReference type="AlphaFoldDB" id="A0A5C4T5P4"/>
<feature type="binding site" description="axial binding residue" evidence="12">
    <location>
        <position position="67"/>
    </location>
    <ligand>
        <name>heme</name>
        <dbReference type="ChEBI" id="CHEBI:30413"/>
    </ligand>
    <ligandPart>
        <name>Fe</name>
        <dbReference type="ChEBI" id="CHEBI:18248"/>
    </ligandPart>
</feature>
<evidence type="ECO:0000313" key="15">
    <source>
        <dbReference type="Proteomes" id="UP000307943"/>
    </source>
</evidence>
<dbReference type="EC" id="1.14.14.47" evidence="4 11"/>
<evidence type="ECO:0000256" key="9">
    <source>
        <dbReference type="ARBA" id="ARBA00023004"/>
    </source>
</evidence>
<dbReference type="Gene3D" id="3.90.340.10">
    <property type="entry name" value="Nitric Oxide Synthase, Chain A, domain 1"/>
    <property type="match status" value="1"/>
</dbReference>
<accession>A0A5C4T5P4</accession>
<keyword evidence="15" id="KW-1185">Reference proteome</keyword>
<dbReference type="GO" id="GO:0020037">
    <property type="term" value="F:heme binding"/>
    <property type="evidence" value="ECO:0007669"/>
    <property type="project" value="InterPro"/>
</dbReference>
<dbReference type="GO" id="GO:0046872">
    <property type="term" value="F:metal ion binding"/>
    <property type="evidence" value="ECO:0007669"/>
    <property type="project" value="UniProtKB-KW"/>
</dbReference>
<reference evidence="14 15" key="1">
    <citation type="submission" date="2019-05" db="EMBL/GenBank/DDBJ databases">
        <title>We sequenced the genome of Paenibacillus hemerocallicola KCTC 33185 for further insight into its adaptation and study the phylogeny of Paenibacillus.</title>
        <authorList>
            <person name="Narsing Rao M.P."/>
        </authorList>
    </citation>
    <scope>NUCLEOTIDE SEQUENCE [LARGE SCALE GENOMIC DNA]</scope>
    <source>
        <strain evidence="14 15">KCTC 33185</strain>
    </source>
</reference>
<evidence type="ECO:0000256" key="7">
    <source>
        <dbReference type="ARBA" id="ARBA00022723"/>
    </source>
</evidence>
<evidence type="ECO:0000256" key="1">
    <source>
        <dbReference type="ARBA" id="ARBA00001971"/>
    </source>
</evidence>
<evidence type="ECO:0000256" key="8">
    <source>
        <dbReference type="ARBA" id="ARBA00023002"/>
    </source>
</evidence>
<comment type="function">
    <text evidence="2 11">Catalyzes the production of nitric oxide.</text>
</comment>
<dbReference type="InterPro" id="IPR017142">
    <property type="entry name" value="Nitric_oxide_synthase_Oase-su"/>
</dbReference>
<dbReference type="GO" id="GO:0004517">
    <property type="term" value="F:nitric-oxide synthase activity"/>
    <property type="evidence" value="ECO:0007669"/>
    <property type="project" value="InterPro"/>
</dbReference>
<dbReference type="InterPro" id="IPR044943">
    <property type="entry name" value="NOS_dom_1"/>
</dbReference>
<dbReference type="Gene3D" id="3.90.1230.10">
    <property type="entry name" value="Nitric Oxide Synthase, Chain A, domain 3"/>
    <property type="match status" value="1"/>
</dbReference>
<sequence>MSEHLALREEAERFIRVCYAELGRSAEETERRLVEVKRAIAEQGCYGHTEEELRHGARMAWRNSNRCIGRLFWETLEVWDARGLETEEDIAGALIGHIANATNGGKIRPALTVFRPVAEPQRRVLILNYQLIRYAGYETVQGVVGDPDSVTFTKLCMRLGWRGEGTPFDVLPLVVQIGDRTPRLFPIPPEIVMEVPLTHPELPGLADLRLKWYAVPIVSNMRLEIGGLSYTAAPFNGWYMGTEIGARNLADEHRYNLLPRIASLMGLDTSRESYLWRDKALVELNVAVLHSYKENGVMIVDHHTAARQFMRFEDRETRNGRPVTGDWTWLIPPVSPATTPIFHKHYEDRVATPNFFYQEGAEGEKECPHKQLDAQCPIAHG</sequence>
<keyword evidence="8 11" id="KW-0560">Oxidoreductase</keyword>
<dbReference type="PANTHER" id="PTHR43410:SF1">
    <property type="entry name" value="NITRIC OXIDE SYNTHASE"/>
    <property type="match status" value="1"/>
</dbReference>
<evidence type="ECO:0000313" key="14">
    <source>
        <dbReference type="EMBL" id="TNJ64404.1"/>
    </source>
</evidence>
<dbReference type="CDD" id="cd00575">
    <property type="entry name" value="NOS_oxygenase"/>
    <property type="match status" value="1"/>
</dbReference>
<dbReference type="InterPro" id="IPR036119">
    <property type="entry name" value="NOS_N_sf"/>
</dbReference>
<dbReference type="InterPro" id="IPR004030">
    <property type="entry name" value="NOS_N"/>
</dbReference>
<comment type="caution">
    <text evidence="14">The sequence shown here is derived from an EMBL/GenBank/DDBJ whole genome shotgun (WGS) entry which is preliminary data.</text>
</comment>
<evidence type="ECO:0000256" key="4">
    <source>
        <dbReference type="ARBA" id="ARBA00012735"/>
    </source>
</evidence>
<dbReference type="InterPro" id="IPR044940">
    <property type="entry name" value="NOS_dom_2"/>
</dbReference>
<comment type="cofactor">
    <cofactor evidence="1 11 12">
        <name>heme</name>
        <dbReference type="ChEBI" id="CHEBI:30413"/>
    </cofactor>
</comment>
<protein>
    <recommendedName>
        <fullName evidence="5 11">Nitric oxide synthase oxygenase</fullName>
        <ecNumber evidence="4 11">1.14.14.47</ecNumber>
    </recommendedName>
</protein>
<dbReference type="PROSITE" id="PS60001">
    <property type="entry name" value="NOS"/>
    <property type="match status" value="1"/>
</dbReference>